<gene>
    <name evidence="3" type="ORF">RJ639_043854</name>
</gene>
<sequence>MKALENSPFLERLQKKGYEVLFVVDDWTLFDEFAVKQLKESDGKSSHQQGIRGITPATGNGWEAHVYKGLPNTHPIVYVSVK</sequence>
<evidence type="ECO:0000313" key="4">
    <source>
        <dbReference type="Proteomes" id="UP001188597"/>
    </source>
</evidence>
<dbReference type="Pfam" id="PF00183">
    <property type="entry name" value="HSP90"/>
    <property type="match status" value="1"/>
</dbReference>
<keyword evidence="4" id="KW-1185">Reference proteome</keyword>
<name>A0AA88WGV7_9ASTE</name>
<evidence type="ECO:0000313" key="3">
    <source>
        <dbReference type="EMBL" id="KAK3025345.1"/>
    </source>
</evidence>
<dbReference type="InterPro" id="IPR001404">
    <property type="entry name" value="Hsp90_fam"/>
</dbReference>
<evidence type="ECO:0000256" key="1">
    <source>
        <dbReference type="ARBA" id="ARBA00008239"/>
    </source>
</evidence>
<keyword evidence="2" id="KW-0143">Chaperone</keyword>
<dbReference type="EMBL" id="JAVXUP010000554">
    <property type="protein sequence ID" value="KAK3025345.1"/>
    <property type="molecule type" value="Genomic_DNA"/>
</dbReference>
<dbReference type="GO" id="GO:0140662">
    <property type="term" value="F:ATP-dependent protein folding chaperone"/>
    <property type="evidence" value="ECO:0007669"/>
    <property type="project" value="InterPro"/>
</dbReference>
<dbReference type="Proteomes" id="UP001188597">
    <property type="component" value="Unassembled WGS sequence"/>
</dbReference>
<proteinExistence type="inferred from homology"/>
<comment type="similarity">
    <text evidence="1">Belongs to the heat shock protein 90 family.</text>
</comment>
<comment type="caution">
    <text evidence="3">The sequence shown here is derived from an EMBL/GenBank/DDBJ whole genome shotgun (WGS) entry which is preliminary data.</text>
</comment>
<organism evidence="3 4">
    <name type="scientific">Escallonia herrerae</name>
    <dbReference type="NCBI Taxonomy" id="1293975"/>
    <lineage>
        <taxon>Eukaryota</taxon>
        <taxon>Viridiplantae</taxon>
        <taxon>Streptophyta</taxon>
        <taxon>Embryophyta</taxon>
        <taxon>Tracheophyta</taxon>
        <taxon>Spermatophyta</taxon>
        <taxon>Magnoliopsida</taxon>
        <taxon>eudicotyledons</taxon>
        <taxon>Gunneridae</taxon>
        <taxon>Pentapetalae</taxon>
        <taxon>asterids</taxon>
        <taxon>campanulids</taxon>
        <taxon>Escalloniales</taxon>
        <taxon>Escalloniaceae</taxon>
        <taxon>Escallonia</taxon>
    </lineage>
</organism>
<dbReference type="Gene3D" id="3.40.50.11260">
    <property type="match status" value="1"/>
</dbReference>
<reference evidence="3" key="1">
    <citation type="submission" date="2022-12" db="EMBL/GenBank/DDBJ databases">
        <title>Draft genome assemblies for two species of Escallonia (Escalloniales).</title>
        <authorList>
            <person name="Chanderbali A."/>
            <person name="Dervinis C."/>
            <person name="Anghel I."/>
            <person name="Soltis D."/>
            <person name="Soltis P."/>
            <person name="Zapata F."/>
        </authorList>
    </citation>
    <scope>NUCLEOTIDE SEQUENCE</scope>
    <source>
        <strain evidence="3">UCBG64.0493</strain>
        <tissue evidence="3">Leaf</tissue>
    </source>
</reference>
<accession>A0AA88WGV7</accession>
<dbReference type="GO" id="GO:0051082">
    <property type="term" value="F:unfolded protein binding"/>
    <property type="evidence" value="ECO:0007669"/>
    <property type="project" value="InterPro"/>
</dbReference>
<dbReference type="GO" id="GO:0005524">
    <property type="term" value="F:ATP binding"/>
    <property type="evidence" value="ECO:0007669"/>
    <property type="project" value="InterPro"/>
</dbReference>
<dbReference type="GO" id="GO:0016887">
    <property type="term" value="F:ATP hydrolysis activity"/>
    <property type="evidence" value="ECO:0007669"/>
    <property type="project" value="InterPro"/>
</dbReference>
<protein>
    <submittedName>
        <fullName evidence="3">Uncharacterized protein</fullName>
    </submittedName>
</protein>
<evidence type="ECO:0000256" key="2">
    <source>
        <dbReference type="ARBA" id="ARBA00023186"/>
    </source>
</evidence>
<dbReference type="AlphaFoldDB" id="A0AA88WGV7"/>